<dbReference type="Proteomes" id="UP001321498">
    <property type="component" value="Chromosome"/>
</dbReference>
<gene>
    <name evidence="2" type="ORF">GCM10025866_13860</name>
</gene>
<feature type="region of interest" description="Disordered" evidence="1">
    <location>
        <begin position="1"/>
        <end position="30"/>
    </location>
</feature>
<accession>A0ABN6XKN8</accession>
<keyword evidence="3" id="KW-1185">Reference proteome</keyword>
<evidence type="ECO:0000313" key="2">
    <source>
        <dbReference type="EMBL" id="BDZ45477.1"/>
    </source>
</evidence>
<name>A0ABN6XKN8_9MICO</name>
<evidence type="ECO:0000313" key="3">
    <source>
        <dbReference type="Proteomes" id="UP001321498"/>
    </source>
</evidence>
<evidence type="ECO:0000256" key="1">
    <source>
        <dbReference type="SAM" id="MobiDB-lite"/>
    </source>
</evidence>
<sequence>MHSAPLDSQRGDGYWVDSLGPGDNPDIPATPAVADKLHDGASIAEQLYPFPRA</sequence>
<proteinExistence type="predicted"/>
<dbReference type="EMBL" id="AP027731">
    <property type="protein sequence ID" value="BDZ45477.1"/>
    <property type="molecule type" value="Genomic_DNA"/>
</dbReference>
<reference evidence="3" key="1">
    <citation type="journal article" date="2019" name="Int. J. Syst. Evol. Microbiol.">
        <title>The Global Catalogue of Microorganisms (GCM) 10K type strain sequencing project: providing services to taxonomists for standard genome sequencing and annotation.</title>
        <authorList>
            <consortium name="The Broad Institute Genomics Platform"/>
            <consortium name="The Broad Institute Genome Sequencing Center for Infectious Disease"/>
            <person name="Wu L."/>
            <person name="Ma J."/>
        </authorList>
    </citation>
    <scope>NUCLEOTIDE SEQUENCE [LARGE SCALE GENOMIC DNA]</scope>
    <source>
        <strain evidence="3">NBRC 108725</strain>
    </source>
</reference>
<protein>
    <submittedName>
        <fullName evidence="2">Uncharacterized protein</fullName>
    </submittedName>
</protein>
<organism evidence="2 3">
    <name type="scientific">Naasia aerilata</name>
    <dbReference type="NCBI Taxonomy" id="1162966"/>
    <lineage>
        <taxon>Bacteria</taxon>
        <taxon>Bacillati</taxon>
        <taxon>Actinomycetota</taxon>
        <taxon>Actinomycetes</taxon>
        <taxon>Micrococcales</taxon>
        <taxon>Microbacteriaceae</taxon>
        <taxon>Naasia</taxon>
    </lineage>
</organism>